<dbReference type="SMART" id="SM00086">
    <property type="entry name" value="PAC"/>
    <property type="match status" value="1"/>
</dbReference>
<evidence type="ECO:0000256" key="4">
    <source>
        <dbReference type="ARBA" id="ARBA00022679"/>
    </source>
</evidence>
<evidence type="ECO:0000313" key="10">
    <source>
        <dbReference type="EMBL" id="SDE36294.1"/>
    </source>
</evidence>
<dbReference type="PRINTS" id="PR00344">
    <property type="entry name" value="BCTRLSENSOR"/>
</dbReference>
<dbReference type="NCBIfam" id="TIGR00229">
    <property type="entry name" value="sensory_box"/>
    <property type="match status" value="1"/>
</dbReference>
<dbReference type="RefSeq" id="WP_092078530.1">
    <property type="nucleotide sequence ID" value="NZ_FNAQ01000009.1"/>
</dbReference>
<reference evidence="11" key="1">
    <citation type="submission" date="2016-10" db="EMBL/GenBank/DDBJ databases">
        <authorList>
            <person name="Varghese N."/>
            <person name="Submissions S."/>
        </authorList>
    </citation>
    <scope>NUCLEOTIDE SEQUENCE [LARGE SCALE GENOMIC DNA]</scope>
    <source>
        <strain evidence="11">DSM 8987</strain>
    </source>
</reference>
<dbReference type="SMART" id="SM00387">
    <property type="entry name" value="HATPase_c"/>
    <property type="match status" value="1"/>
</dbReference>
<dbReference type="Gene3D" id="3.30.565.10">
    <property type="entry name" value="Histidine kinase-like ATPase, C-terminal domain"/>
    <property type="match status" value="1"/>
</dbReference>
<dbReference type="InterPro" id="IPR000014">
    <property type="entry name" value="PAS"/>
</dbReference>
<dbReference type="EMBL" id="FNAQ01000009">
    <property type="protein sequence ID" value="SDE36294.1"/>
    <property type="molecule type" value="Genomic_DNA"/>
</dbReference>
<feature type="domain" description="Histidine kinase" evidence="7">
    <location>
        <begin position="235"/>
        <end position="448"/>
    </location>
</feature>
<keyword evidence="5" id="KW-0418">Kinase</keyword>
<dbReference type="CDD" id="cd00082">
    <property type="entry name" value="HisKA"/>
    <property type="match status" value="1"/>
</dbReference>
<dbReference type="InterPro" id="IPR052162">
    <property type="entry name" value="Sensor_kinase/Photoreceptor"/>
</dbReference>
<keyword evidence="11" id="KW-1185">Reference proteome</keyword>
<protein>
    <recommendedName>
        <fullName evidence="2">histidine kinase</fullName>
        <ecNumber evidence="2">2.7.13.3</ecNumber>
    </recommendedName>
</protein>
<dbReference type="Pfam" id="PF00512">
    <property type="entry name" value="HisKA"/>
    <property type="match status" value="1"/>
</dbReference>
<dbReference type="PANTHER" id="PTHR43304">
    <property type="entry name" value="PHYTOCHROME-LIKE PROTEIN CPH1"/>
    <property type="match status" value="1"/>
</dbReference>
<dbReference type="SUPFAM" id="SSF55785">
    <property type="entry name" value="PYP-like sensor domain (PAS domain)"/>
    <property type="match status" value="1"/>
</dbReference>
<dbReference type="InterPro" id="IPR004358">
    <property type="entry name" value="Sig_transdc_His_kin-like_C"/>
</dbReference>
<feature type="domain" description="PAS" evidence="8">
    <location>
        <begin position="95"/>
        <end position="168"/>
    </location>
</feature>
<organism evidence="10 11">
    <name type="scientific">Desulfuromonas thiophila</name>
    <dbReference type="NCBI Taxonomy" id="57664"/>
    <lineage>
        <taxon>Bacteria</taxon>
        <taxon>Pseudomonadati</taxon>
        <taxon>Thermodesulfobacteriota</taxon>
        <taxon>Desulfuromonadia</taxon>
        <taxon>Desulfuromonadales</taxon>
        <taxon>Desulfuromonadaceae</taxon>
        <taxon>Desulfuromonas</taxon>
    </lineage>
</organism>
<feature type="transmembrane region" description="Helical" evidence="6">
    <location>
        <begin position="60"/>
        <end position="78"/>
    </location>
</feature>
<dbReference type="PROSITE" id="PS50112">
    <property type="entry name" value="PAS"/>
    <property type="match status" value="1"/>
</dbReference>
<keyword evidence="4" id="KW-0808">Transferase</keyword>
<dbReference type="InterPro" id="IPR000700">
    <property type="entry name" value="PAS-assoc_C"/>
</dbReference>
<dbReference type="OrthoDB" id="7340865at2"/>
<dbReference type="GO" id="GO:0000155">
    <property type="term" value="F:phosphorelay sensor kinase activity"/>
    <property type="evidence" value="ECO:0007669"/>
    <property type="project" value="InterPro"/>
</dbReference>
<sequence length="460" mass="50908">MNRATCSTTAAPAAQQLRPGRIAAGIAALYLLFSTIWILVSDRLLLQLASDGHRLSQLQTFKGMLFVVLSALLVFVLAQRSLSGIRRTQEVLRHNEQRLQDILNATGAGSWEWNLQTGALAINEHWAAMIGYSLAELEPLSITTWRRLAHPEDLQRSEALIARHLAGELPAYRCEARLRHKQGYWIWVLDCGRVVQWHDGQPLLMAGTHQDISALKQLQEDLQHKNREMEQLIYSVSHDLKSPLVTIKAFLALLRQDLTAGDDARITKDLNYLDGAASRMEQLLAGLLQLSRVGRLEQPAQTRTVNSLVQDSLAALAGRLQDHSIQLQIADMPQLLRADPLQLVQLWQNLIENAIKYRGQQAQLRIDIGVRSSSPPVFYVCDNGLGIEPQQCERIFGLFTQLDPNAEGSGLGLALAKKIVSHQGGQIWAESAGLGRGSCFCFTLPAALQAATMLPESPAP</sequence>
<proteinExistence type="predicted"/>
<keyword evidence="3" id="KW-0597">Phosphoprotein</keyword>
<evidence type="ECO:0000256" key="1">
    <source>
        <dbReference type="ARBA" id="ARBA00000085"/>
    </source>
</evidence>
<dbReference type="SMART" id="SM00388">
    <property type="entry name" value="HisKA"/>
    <property type="match status" value="1"/>
</dbReference>
<evidence type="ECO:0000256" key="2">
    <source>
        <dbReference type="ARBA" id="ARBA00012438"/>
    </source>
</evidence>
<gene>
    <name evidence="10" type="ORF">SAMN05661003_10913</name>
</gene>
<evidence type="ECO:0000256" key="3">
    <source>
        <dbReference type="ARBA" id="ARBA00022553"/>
    </source>
</evidence>
<keyword evidence="6" id="KW-1133">Transmembrane helix</keyword>
<dbReference type="STRING" id="57664.SAMN05661003_10913"/>
<dbReference type="Pfam" id="PF08447">
    <property type="entry name" value="PAS_3"/>
    <property type="match status" value="1"/>
</dbReference>
<comment type="catalytic activity">
    <reaction evidence="1">
        <text>ATP + protein L-histidine = ADP + protein N-phospho-L-histidine.</text>
        <dbReference type="EC" id="2.7.13.3"/>
    </reaction>
</comment>
<dbReference type="PROSITE" id="PS50113">
    <property type="entry name" value="PAC"/>
    <property type="match status" value="1"/>
</dbReference>
<dbReference type="InterPro" id="IPR001610">
    <property type="entry name" value="PAC"/>
</dbReference>
<dbReference type="SUPFAM" id="SSF55874">
    <property type="entry name" value="ATPase domain of HSP90 chaperone/DNA topoisomerase II/histidine kinase"/>
    <property type="match status" value="1"/>
</dbReference>
<dbReference type="AlphaFoldDB" id="A0A1G7CA95"/>
<dbReference type="InterPro" id="IPR005467">
    <property type="entry name" value="His_kinase_dom"/>
</dbReference>
<dbReference type="InterPro" id="IPR036890">
    <property type="entry name" value="HATPase_C_sf"/>
</dbReference>
<name>A0A1G7CA95_9BACT</name>
<evidence type="ECO:0000313" key="11">
    <source>
        <dbReference type="Proteomes" id="UP000243205"/>
    </source>
</evidence>
<dbReference type="Gene3D" id="3.30.450.20">
    <property type="entry name" value="PAS domain"/>
    <property type="match status" value="1"/>
</dbReference>
<dbReference type="InterPro" id="IPR003661">
    <property type="entry name" value="HisK_dim/P_dom"/>
</dbReference>
<dbReference type="SMART" id="SM00091">
    <property type="entry name" value="PAS"/>
    <property type="match status" value="1"/>
</dbReference>
<dbReference type="InterPro" id="IPR003594">
    <property type="entry name" value="HATPase_dom"/>
</dbReference>
<dbReference type="Proteomes" id="UP000243205">
    <property type="component" value="Unassembled WGS sequence"/>
</dbReference>
<dbReference type="InterPro" id="IPR035965">
    <property type="entry name" value="PAS-like_dom_sf"/>
</dbReference>
<evidence type="ECO:0000259" key="9">
    <source>
        <dbReference type="PROSITE" id="PS50113"/>
    </source>
</evidence>
<keyword evidence="6" id="KW-0472">Membrane</keyword>
<evidence type="ECO:0000256" key="5">
    <source>
        <dbReference type="ARBA" id="ARBA00022777"/>
    </source>
</evidence>
<evidence type="ECO:0000256" key="6">
    <source>
        <dbReference type="SAM" id="Phobius"/>
    </source>
</evidence>
<dbReference type="CDD" id="cd00130">
    <property type="entry name" value="PAS"/>
    <property type="match status" value="1"/>
</dbReference>
<dbReference type="InterPro" id="IPR013655">
    <property type="entry name" value="PAS_fold_3"/>
</dbReference>
<dbReference type="Gene3D" id="1.10.287.130">
    <property type="match status" value="1"/>
</dbReference>
<accession>A0A1G7CA95</accession>
<dbReference type="SUPFAM" id="SSF47384">
    <property type="entry name" value="Homodimeric domain of signal transducing histidine kinase"/>
    <property type="match status" value="1"/>
</dbReference>
<dbReference type="PROSITE" id="PS50109">
    <property type="entry name" value="HIS_KIN"/>
    <property type="match status" value="1"/>
</dbReference>
<evidence type="ECO:0000259" key="7">
    <source>
        <dbReference type="PROSITE" id="PS50109"/>
    </source>
</evidence>
<dbReference type="PANTHER" id="PTHR43304:SF1">
    <property type="entry name" value="PAC DOMAIN-CONTAINING PROTEIN"/>
    <property type="match status" value="1"/>
</dbReference>
<dbReference type="Pfam" id="PF02518">
    <property type="entry name" value="HATPase_c"/>
    <property type="match status" value="1"/>
</dbReference>
<dbReference type="EC" id="2.7.13.3" evidence="2"/>
<feature type="transmembrane region" description="Helical" evidence="6">
    <location>
        <begin position="21"/>
        <end position="40"/>
    </location>
</feature>
<feature type="domain" description="PAC" evidence="9">
    <location>
        <begin position="172"/>
        <end position="224"/>
    </location>
</feature>
<dbReference type="InterPro" id="IPR036097">
    <property type="entry name" value="HisK_dim/P_sf"/>
</dbReference>
<evidence type="ECO:0000259" key="8">
    <source>
        <dbReference type="PROSITE" id="PS50112"/>
    </source>
</evidence>
<keyword evidence="6" id="KW-0812">Transmembrane</keyword>